<accession>X0WV38</accession>
<sequence length="130" mass="13553">MLMRLLAILSAIFTVVAVMAVACGDDGAGPTQTPSPTASPGVTTTPGGERISLTTVEIVRLLRPSVVHVLIEGTAFSVFGQPIPTEGVGTGFIIDDEGHIVTNNHVVFVNGERPAQKITVTLSDGRQFQA</sequence>
<evidence type="ECO:0000256" key="4">
    <source>
        <dbReference type="SAM" id="MobiDB-lite"/>
    </source>
</evidence>
<evidence type="ECO:0000256" key="1">
    <source>
        <dbReference type="ARBA" id="ARBA00010541"/>
    </source>
</evidence>
<reference evidence="5" key="1">
    <citation type="journal article" date="2014" name="Front. Microbiol.">
        <title>High frequency of phylogenetically diverse reductive dehalogenase-homologous genes in deep subseafloor sedimentary metagenomes.</title>
        <authorList>
            <person name="Kawai M."/>
            <person name="Futagami T."/>
            <person name="Toyoda A."/>
            <person name="Takaki Y."/>
            <person name="Nishi S."/>
            <person name="Hori S."/>
            <person name="Arai W."/>
            <person name="Tsubouchi T."/>
            <person name="Morono Y."/>
            <person name="Uchiyama I."/>
            <person name="Ito T."/>
            <person name="Fujiyama A."/>
            <person name="Inagaki F."/>
            <person name="Takami H."/>
        </authorList>
    </citation>
    <scope>NUCLEOTIDE SEQUENCE</scope>
    <source>
        <strain evidence="5">Expedition CK06-06</strain>
    </source>
</reference>
<feature type="compositionally biased region" description="Polar residues" evidence="4">
    <location>
        <begin position="30"/>
        <end position="46"/>
    </location>
</feature>
<dbReference type="InterPro" id="IPR051201">
    <property type="entry name" value="Chloro_Bact_Ser_Proteases"/>
</dbReference>
<feature type="non-terminal residue" evidence="5">
    <location>
        <position position="130"/>
    </location>
</feature>
<dbReference type="InterPro" id="IPR043504">
    <property type="entry name" value="Peptidase_S1_PA_chymotrypsin"/>
</dbReference>
<evidence type="ECO:0008006" key="6">
    <source>
        <dbReference type="Google" id="ProtNLM"/>
    </source>
</evidence>
<dbReference type="AlphaFoldDB" id="X0WV38"/>
<organism evidence="5">
    <name type="scientific">marine sediment metagenome</name>
    <dbReference type="NCBI Taxonomy" id="412755"/>
    <lineage>
        <taxon>unclassified sequences</taxon>
        <taxon>metagenomes</taxon>
        <taxon>ecological metagenomes</taxon>
    </lineage>
</organism>
<evidence type="ECO:0000256" key="3">
    <source>
        <dbReference type="ARBA" id="ARBA00022801"/>
    </source>
</evidence>
<dbReference type="GO" id="GO:0006508">
    <property type="term" value="P:proteolysis"/>
    <property type="evidence" value="ECO:0007669"/>
    <property type="project" value="UniProtKB-KW"/>
</dbReference>
<dbReference type="GO" id="GO:0008233">
    <property type="term" value="F:peptidase activity"/>
    <property type="evidence" value="ECO:0007669"/>
    <property type="project" value="UniProtKB-KW"/>
</dbReference>
<comment type="caution">
    <text evidence="5">The sequence shown here is derived from an EMBL/GenBank/DDBJ whole genome shotgun (WGS) entry which is preliminary data.</text>
</comment>
<dbReference type="EMBL" id="BARS01045628">
    <property type="protein sequence ID" value="GAG34854.1"/>
    <property type="molecule type" value="Genomic_DNA"/>
</dbReference>
<dbReference type="Gene3D" id="2.40.10.10">
    <property type="entry name" value="Trypsin-like serine proteases"/>
    <property type="match status" value="1"/>
</dbReference>
<proteinExistence type="inferred from homology"/>
<dbReference type="PROSITE" id="PS51257">
    <property type="entry name" value="PROKAR_LIPOPROTEIN"/>
    <property type="match status" value="1"/>
</dbReference>
<feature type="region of interest" description="Disordered" evidence="4">
    <location>
        <begin position="27"/>
        <end position="47"/>
    </location>
</feature>
<dbReference type="PANTHER" id="PTHR43343">
    <property type="entry name" value="PEPTIDASE S12"/>
    <property type="match status" value="1"/>
</dbReference>
<keyword evidence="2" id="KW-0645">Protease</keyword>
<dbReference type="PANTHER" id="PTHR43343:SF3">
    <property type="entry name" value="PROTEASE DO-LIKE 8, CHLOROPLASTIC"/>
    <property type="match status" value="1"/>
</dbReference>
<dbReference type="SUPFAM" id="SSF50494">
    <property type="entry name" value="Trypsin-like serine proteases"/>
    <property type="match status" value="1"/>
</dbReference>
<evidence type="ECO:0000256" key="2">
    <source>
        <dbReference type="ARBA" id="ARBA00022670"/>
    </source>
</evidence>
<keyword evidence="3" id="KW-0378">Hydrolase</keyword>
<gene>
    <name evidence="5" type="ORF">S01H1_68787</name>
</gene>
<name>X0WV38_9ZZZZ</name>
<comment type="similarity">
    <text evidence="1">Belongs to the peptidase S1C family.</text>
</comment>
<dbReference type="InterPro" id="IPR009003">
    <property type="entry name" value="Peptidase_S1_PA"/>
</dbReference>
<evidence type="ECO:0000313" key="5">
    <source>
        <dbReference type="EMBL" id="GAG34854.1"/>
    </source>
</evidence>
<protein>
    <recommendedName>
        <fullName evidence="6">Serine protease</fullName>
    </recommendedName>
</protein>